<evidence type="ECO:0000259" key="1">
    <source>
        <dbReference type="Pfam" id="PF00496"/>
    </source>
</evidence>
<organism evidence="2 3">
    <name type="scientific">Pajaroellobacter abortibovis</name>
    <dbReference type="NCBI Taxonomy" id="1882918"/>
    <lineage>
        <taxon>Bacteria</taxon>
        <taxon>Pseudomonadati</taxon>
        <taxon>Myxococcota</taxon>
        <taxon>Polyangia</taxon>
        <taxon>Polyangiales</taxon>
        <taxon>Polyangiaceae</taxon>
    </lineage>
</organism>
<evidence type="ECO:0000313" key="2">
    <source>
        <dbReference type="EMBL" id="APS00405.1"/>
    </source>
</evidence>
<proteinExistence type="predicted"/>
<dbReference type="GO" id="GO:0030288">
    <property type="term" value="C:outer membrane-bounded periplasmic space"/>
    <property type="evidence" value="ECO:0007669"/>
    <property type="project" value="UniProtKB-ARBA"/>
</dbReference>
<feature type="domain" description="Solute-binding protein family 5" evidence="1">
    <location>
        <begin position="97"/>
        <end position="427"/>
    </location>
</feature>
<evidence type="ECO:0000313" key="3">
    <source>
        <dbReference type="Proteomes" id="UP000185544"/>
    </source>
</evidence>
<reference evidence="2 3" key="1">
    <citation type="submission" date="2016-08" db="EMBL/GenBank/DDBJ databases">
        <title>Identification and validation of antigenic proteins from Pajaroellobacter abortibovis using de-novo genome sequence assembly and reverse vaccinology.</title>
        <authorList>
            <person name="Welly B.T."/>
            <person name="Miller M.R."/>
            <person name="Stott J.L."/>
            <person name="Blanchard M.T."/>
            <person name="Islas-Trejo A.D."/>
            <person name="O'Rourke S.M."/>
            <person name="Young A.E."/>
            <person name="Medrano J.F."/>
            <person name="Van Eenennaam A.L."/>
        </authorList>
    </citation>
    <scope>NUCLEOTIDE SEQUENCE [LARGE SCALE GENOMIC DNA]</scope>
    <source>
        <strain evidence="2 3">BTF92-0548A/99-0131</strain>
    </source>
</reference>
<dbReference type="GO" id="GO:0015833">
    <property type="term" value="P:peptide transport"/>
    <property type="evidence" value="ECO:0007669"/>
    <property type="project" value="TreeGrafter"/>
</dbReference>
<keyword evidence="3" id="KW-1185">Reference proteome</keyword>
<sequence length="531" mass="59337">MNPSTATNNHTTWCKRLYFIIKGFFRLIVFASLACSRSASHHSHTDHKAPSSAQPLVFLIGTEPETLDPRFAVDIIGIRISRLIHAGLARLNPIDLEPIPYLAKSWRWINPLTLQIDLREDVFFHSGAHFTAQDVVATFQAFSSGHVGARHARMMEPIASVESEELYRVTVRLKRSHATLLTDLELPILRADEAAGRPQQDKPLDGLGPFYIGRRTSGEVLLLPSQKGALPPAHRAIVFRTIRDENVRAMRFYAGSADIAVNLISPTLLPSLKSNQGLAITAQHAANLTYVVLRVDQAPFADARLRKAFSMAIDRELLAQTLLGGYTQPADTLIPPVLWSYTPPPFSEATHYYPEKAIALLDEMGLHPNSQGVRLKVNYLTSTDRTRVILGRTIAQQLRAVGIQLDVAPLEPGALFARLNAGQFQSACLQMPEITEPNVFRVFLHSTCIPPQGANRGHIQDVTLDDLLDQGANTQDREKRRKIYADMEIWLQHKMYIIPLWHEDHVTVTSLQGRSFAPTPDGRWLRLAEIP</sequence>
<dbReference type="PANTHER" id="PTHR30290">
    <property type="entry name" value="PERIPLASMIC BINDING COMPONENT OF ABC TRANSPORTER"/>
    <property type="match status" value="1"/>
</dbReference>
<dbReference type="Pfam" id="PF00496">
    <property type="entry name" value="SBP_bac_5"/>
    <property type="match status" value="1"/>
</dbReference>
<dbReference type="Gene3D" id="3.10.105.10">
    <property type="entry name" value="Dipeptide-binding Protein, Domain 3"/>
    <property type="match status" value="1"/>
</dbReference>
<dbReference type="RefSeq" id="WP_075277070.1">
    <property type="nucleotide sequence ID" value="NZ_CP016908.1"/>
</dbReference>
<dbReference type="Gene3D" id="3.40.190.10">
    <property type="entry name" value="Periplasmic binding protein-like II"/>
    <property type="match status" value="1"/>
</dbReference>
<dbReference type="OrthoDB" id="9772924at2"/>
<dbReference type="AlphaFoldDB" id="A0A1L6MYC4"/>
<dbReference type="GO" id="GO:1904680">
    <property type="term" value="F:peptide transmembrane transporter activity"/>
    <property type="evidence" value="ECO:0007669"/>
    <property type="project" value="TreeGrafter"/>
</dbReference>
<gene>
    <name evidence="2" type="ORF">BCY86_06720</name>
</gene>
<dbReference type="EMBL" id="CP016908">
    <property type="protein sequence ID" value="APS00405.1"/>
    <property type="molecule type" value="Genomic_DNA"/>
</dbReference>
<dbReference type="GO" id="GO:0043190">
    <property type="term" value="C:ATP-binding cassette (ABC) transporter complex"/>
    <property type="evidence" value="ECO:0007669"/>
    <property type="project" value="InterPro"/>
</dbReference>
<protein>
    <recommendedName>
        <fullName evidence="1">Solute-binding protein family 5 domain-containing protein</fullName>
    </recommendedName>
</protein>
<dbReference type="PANTHER" id="PTHR30290:SF83">
    <property type="entry name" value="ABC TRANSPORTER SUBSTRATE-BINDING PROTEIN"/>
    <property type="match status" value="1"/>
</dbReference>
<dbReference type="Gene3D" id="3.90.76.10">
    <property type="entry name" value="Dipeptide-binding Protein, Domain 1"/>
    <property type="match status" value="1"/>
</dbReference>
<dbReference type="KEGG" id="pabo:BCY86_06720"/>
<accession>A0A1L6MYC4</accession>
<dbReference type="PIRSF" id="PIRSF002741">
    <property type="entry name" value="MppA"/>
    <property type="match status" value="1"/>
</dbReference>
<dbReference type="SUPFAM" id="SSF53850">
    <property type="entry name" value="Periplasmic binding protein-like II"/>
    <property type="match status" value="1"/>
</dbReference>
<dbReference type="InterPro" id="IPR039424">
    <property type="entry name" value="SBP_5"/>
</dbReference>
<dbReference type="InterPro" id="IPR030678">
    <property type="entry name" value="Peptide/Ni-bd"/>
</dbReference>
<dbReference type="STRING" id="1882918.BCY86_06720"/>
<dbReference type="InterPro" id="IPR000914">
    <property type="entry name" value="SBP_5_dom"/>
</dbReference>
<name>A0A1L6MYC4_9BACT</name>
<dbReference type="CDD" id="cd00995">
    <property type="entry name" value="PBP2_NikA_DppA_OppA_like"/>
    <property type="match status" value="1"/>
</dbReference>
<dbReference type="Proteomes" id="UP000185544">
    <property type="component" value="Chromosome"/>
</dbReference>